<accession>A0A6J5DFV3</accession>
<dbReference type="AlphaFoldDB" id="A0A6J5DFV3"/>
<reference evidence="3 4" key="1">
    <citation type="submission" date="2019-09" db="EMBL/GenBank/DDBJ databases">
        <authorList>
            <person name="Depoorter E."/>
        </authorList>
    </citation>
    <scope>NUCLEOTIDE SEQUENCE [LARGE SCALE GENOMIC DNA]</scope>
    <source>
        <strain evidence="3">LMG 30113</strain>
    </source>
</reference>
<evidence type="ECO:0000256" key="1">
    <source>
        <dbReference type="ARBA" id="ARBA00022801"/>
    </source>
</evidence>
<dbReference type="CDD" id="cd01014">
    <property type="entry name" value="nicotinamidase_related"/>
    <property type="match status" value="1"/>
</dbReference>
<dbReference type="RefSeq" id="WP_031403118.1">
    <property type="nucleotide sequence ID" value="NZ_CABVQD010000005.1"/>
</dbReference>
<evidence type="ECO:0000259" key="2">
    <source>
        <dbReference type="Pfam" id="PF00857"/>
    </source>
</evidence>
<dbReference type="PANTHER" id="PTHR43540">
    <property type="entry name" value="PEROXYUREIDOACRYLATE/UREIDOACRYLATE AMIDOHYDROLASE-RELATED"/>
    <property type="match status" value="1"/>
</dbReference>
<dbReference type="InterPro" id="IPR050272">
    <property type="entry name" value="Isochorismatase-like_hydrls"/>
</dbReference>
<protein>
    <submittedName>
        <fullName evidence="3">Isochorismatase</fullName>
    </submittedName>
</protein>
<gene>
    <name evidence="3" type="ORF">BPA30113_02110</name>
</gene>
<dbReference type="EMBL" id="CABVQD010000005">
    <property type="protein sequence ID" value="VWB49184.1"/>
    <property type="molecule type" value="Genomic_DNA"/>
</dbReference>
<evidence type="ECO:0000313" key="3">
    <source>
        <dbReference type="EMBL" id="VWB49184.1"/>
    </source>
</evidence>
<sequence length="182" mass="18990">MSAAPSPKRALLVIDMQVGLFHGPERPYDGERVLANINRLIGRAHEAGAPVFAVRHTGPAGSPIAPGTPLTALLPALAIDPARDVVFDKSRSSCFAGTQLAEWLHAAGIGEIVVAGMKTQYCVDTACRAAADHGFRAVLVTDAHTCMDTPALPAEQIVAHHNATLGGPFATLTTTDSCEFNG</sequence>
<proteinExistence type="predicted"/>
<dbReference type="Pfam" id="PF00857">
    <property type="entry name" value="Isochorismatase"/>
    <property type="match status" value="1"/>
</dbReference>
<dbReference type="InterPro" id="IPR000868">
    <property type="entry name" value="Isochorismatase-like_dom"/>
</dbReference>
<feature type="domain" description="Isochorismatase-like" evidence="2">
    <location>
        <begin position="10"/>
        <end position="175"/>
    </location>
</feature>
<dbReference type="Proteomes" id="UP000494330">
    <property type="component" value="Unassembled WGS sequence"/>
</dbReference>
<dbReference type="InterPro" id="IPR036380">
    <property type="entry name" value="Isochorismatase-like_sf"/>
</dbReference>
<dbReference type="GO" id="GO:0016787">
    <property type="term" value="F:hydrolase activity"/>
    <property type="evidence" value="ECO:0007669"/>
    <property type="project" value="UniProtKB-KW"/>
</dbReference>
<dbReference type="SUPFAM" id="SSF52499">
    <property type="entry name" value="Isochorismatase-like hydrolases"/>
    <property type="match status" value="1"/>
</dbReference>
<dbReference type="Gene3D" id="3.40.50.850">
    <property type="entry name" value="Isochorismatase-like"/>
    <property type="match status" value="1"/>
</dbReference>
<keyword evidence="4" id="KW-1185">Reference proteome</keyword>
<keyword evidence="1" id="KW-0378">Hydrolase</keyword>
<evidence type="ECO:0000313" key="4">
    <source>
        <dbReference type="Proteomes" id="UP000494330"/>
    </source>
</evidence>
<organism evidence="3 4">
    <name type="scientific">Burkholderia paludis</name>
    <dbReference type="NCBI Taxonomy" id="1506587"/>
    <lineage>
        <taxon>Bacteria</taxon>
        <taxon>Pseudomonadati</taxon>
        <taxon>Pseudomonadota</taxon>
        <taxon>Betaproteobacteria</taxon>
        <taxon>Burkholderiales</taxon>
        <taxon>Burkholderiaceae</taxon>
        <taxon>Burkholderia</taxon>
        <taxon>Burkholderia cepacia complex</taxon>
    </lineage>
</organism>
<name>A0A6J5DFV3_9BURK</name>